<comment type="caution">
    <text evidence="4">The sequence shown here is derived from an EMBL/GenBank/DDBJ whole genome shotgun (WGS) entry which is preliminary data.</text>
</comment>
<organism evidence="4 5">
    <name type="scientific">Candida maltosa (strain Xu316)</name>
    <name type="common">Yeast</name>
    <dbReference type="NCBI Taxonomy" id="1245528"/>
    <lineage>
        <taxon>Eukaryota</taxon>
        <taxon>Fungi</taxon>
        <taxon>Dikarya</taxon>
        <taxon>Ascomycota</taxon>
        <taxon>Saccharomycotina</taxon>
        <taxon>Pichiomycetes</taxon>
        <taxon>Debaryomycetaceae</taxon>
        <taxon>Candida/Lodderomyces clade</taxon>
        <taxon>Candida</taxon>
    </lineage>
</organism>
<feature type="region of interest" description="Disordered" evidence="3">
    <location>
        <begin position="48"/>
        <end position="73"/>
    </location>
</feature>
<sequence length="480" mass="54971">MTPSGNHPLFEDLETLFTSTVDFGELSRQNSSLTSLLNLGSHYKEFVKQSPDDDTESSKSNSTTRQVLPFPNSTIDDIKPSDSLFSMSHQEENILLKHFFKKLLPLLDGHPSSPWPDLALKYCDFNIARSCFISLACMHMYECKEGGTEYYVKGVAHINNTMDHLIQYINETTTKIKLDGSSSYHMNSDEMAKTHSSSFVILVLMNVYILFSVLEKGKSAMARYFFEVFGTICQDSTFYENVLLTNDKKRSLLVVLSWYDTVAAIVSPDCRLPCSMPEWYGTITDSISTAKMMGCPGEVFIAMSEVCMLRHEKHNGISSVSTPSQHQKRYEDIKYRLINYREYVPFATDQGEEPYVSRLKCAACWMSAVLITLNRVVQPENYSEMNQKIVHEFINTYGTMDSKSPLVTQMVWPVYAIACECKTEDERTALLIYMETLYETAQMGTLYSLKEIVLKVWERNITQEEYLKEWLEDGIDYLPV</sequence>
<dbReference type="GO" id="GO:0005634">
    <property type="term" value="C:nucleus"/>
    <property type="evidence" value="ECO:0007669"/>
    <property type="project" value="UniProtKB-SubCell"/>
</dbReference>
<protein>
    <submittedName>
        <fullName evidence="4">Uncharacterized protein</fullName>
    </submittedName>
</protein>
<feature type="compositionally biased region" description="Polar residues" evidence="3">
    <location>
        <begin position="58"/>
        <end position="73"/>
    </location>
</feature>
<dbReference type="InterPro" id="IPR021858">
    <property type="entry name" value="Fun_TF"/>
</dbReference>
<dbReference type="STRING" id="1245528.M3JYW5"/>
<evidence type="ECO:0000313" key="5">
    <source>
        <dbReference type="Proteomes" id="UP000011777"/>
    </source>
</evidence>
<evidence type="ECO:0000256" key="2">
    <source>
        <dbReference type="ARBA" id="ARBA00023242"/>
    </source>
</evidence>
<gene>
    <name evidence="4" type="ORF">G210_1297</name>
</gene>
<comment type="subcellular location">
    <subcellularLocation>
        <location evidence="1">Nucleus</location>
    </subcellularLocation>
</comment>
<dbReference type="OMA" id="TQMVWPV"/>
<dbReference type="OrthoDB" id="3598904at2759"/>
<dbReference type="Proteomes" id="UP000011777">
    <property type="component" value="Unassembled WGS sequence"/>
</dbReference>
<accession>M3JYW5</accession>
<keyword evidence="5" id="KW-1185">Reference proteome</keyword>
<dbReference type="PANTHER" id="PTHR37534">
    <property type="entry name" value="TRANSCRIPTIONAL ACTIVATOR PROTEIN UGA3"/>
    <property type="match status" value="1"/>
</dbReference>
<evidence type="ECO:0000256" key="3">
    <source>
        <dbReference type="SAM" id="MobiDB-lite"/>
    </source>
</evidence>
<dbReference type="EMBL" id="AOGT01001212">
    <property type="protein sequence ID" value="EMG48185.1"/>
    <property type="molecule type" value="Genomic_DNA"/>
</dbReference>
<dbReference type="PANTHER" id="PTHR37534:SF46">
    <property type="entry name" value="ZN(II)2CYS6 TRANSCRIPTION FACTOR (EUROFUNG)"/>
    <property type="match status" value="1"/>
</dbReference>
<proteinExistence type="predicted"/>
<evidence type="ECO:0000313" key="4">
    <source>
        <dbReference type="EMBL" id="EMG48185.1"/>
    </source>
</evidence>
<keyword evidence="2" id="KW-0539">Nucleus</keyword>
<dbReference type="AlphaFoldDB" id="M3JYW5"/>
<dbReference type="eggNOG" id="ENOG502QSHU">
    <property type="taxonomic scope" value="Eukaryota"/>
</dbReference>
<dbReference type="HOGENOM" id="CLU_028543_0_0_1"/>
<reference evidence="4 5" key="1">
    <citation type="submission" date="2013-02" db="EMBL/GenBank/DDBJ databases">
        <title>Genome sequence of Candida maltosa Xu316, a potential industrial strain for xylitol and ethanol production.</title>
        <authorList>
            <person name="Yu J."/>
            <person name="Wang Q."/>
            <person name="Geng X."/>
            <person name="Bao W."/>
            <person name="He P."/>
            <person name="Cai J."/>
        </authorList>
    </citation>
    <scope>NUCLEOTIDE SEQUENCE [LARGE SCALE GENOMIC DNA]</scope>
    <source>
        <strain evidence="5">Xu316</strain>
    </source>
</reference>
<name>M3JYW5_CANMX</name>
<dbReference type="Pfam" id="PF11951">
    <property type="entry name" value="Fungal_trans_2"/>
    <property type="match status" value="1"/>
</dbReference>
<evidence type="ECO:0000256" key="1">
    <source>
        <dbReference type="ARBA" id="ARBA00004123"/>
    </source>
</evidence>